<protein>
    <submittedName>
        <fullName evidence="5">Transcriptional regulator</fullName>
    </submittedName>
</protein>
<evidence type="ECO:0000256" key="2">
    <source>
        <dbReference type="ARBA" id="ARBA00023125"/>
    </source>
</evidence>
<evidence type="ECO:0000313" key="6">
    <source>
        <dbReference type="Proteomes" id="UP000293369"/>
    </source>
</evidence>
<dbReference type="GO" id="GO:0003677">
    <property type="term" value="F:DNA binding"/>
    <property type="evidence" value="ECO:0007669"/>
    <property type="project" value="UniProtKB-KW"/>
</dbReference>
<dbReference type="AlphaFoldDB" id="A0A4Q7D4B2"/>
<gene>
    <name evidence="5" type="ORF">EUX57_06310</name>
</gene>
<sequence>MNVTSPPAPRDCRKVSDVFSRIGDRWSMQVILVLNNQKQRFNEIKKGVNGISQQMLARTLKLLERDGLIERFVLDASPPKVSYELTTLGLSLAEQVMALASWSLLNFETLSQNRERYDKTHEN</sequence>
<evidence type="ECO:0000256" key="1">
    <source>
        <dbReference type="ARBA" id="ARBA00023015"/>
    </source>
</evidence>
<dbReference type="InterPro" id="IPR036390">
    <property type="entry name" value="WH_DNA-bd_sf"/>
</dbReference>
<evidence type="ECO:0000313" key="5">
    <source>
        <dbReference type="EMBL" id="RZI32657.1"/>
    </source>
</evidence>
<proteinExistence type="predicted"/>
<evidence type="ECO:0000256" key="3">
    <source>
        <dbReference type="ARBA" id="ARBA00023163"/>
    </source>
</evidence>
<dbReference type="InterPro" id="IPR036388">
    <property type="entry name" value="WH-like_DNA-bd_sf"/>
</dbReference>
<dbReference type="Gene3D" id="1.10.10.10">
    <property type="entry name" value="Winged helix-like DNA-binding domain superfamily/Winged helix DNA-binding domain"/>
    <property type="match status" value="1"/>
</dbReference>
<dbReference type="PANTHER" id="PTHR33204:SF39">
    <property type="entry name" value="TRANSCRIPTIONAL REGULATORY PROTEIN"/>
    <property type="match status" value="1"/>
</dbReference>
<dbReference type="Proteomes" id="UP000293369">
    <property type="component" value="Unassembled WGS sequence"/>
</dbReference>
<feature type="domain" description="HTH hxlR-type" evidence="4">
    <location>
        <begin position="12"/>
        <end position="111"/>
    </location>
</feature>
<reference evidence="5 6" key="1">
    <citation type="submission" date="2019-02" db="EMBL/GenBank/DDBJ databases">
        <title>Pseudomonas spp from wheat grain.</title>
        <authorList>
            <person name="Cho G.-S."/>
            <person name="Franz C.M.A.P."/>
        </authorList>
    </citation>
    <scope>NUCLEOTIDE SEQUENCE [LARGE SCALE GENOMIC DNA]</scope>
    <source>
        <strain evidence="5 6">133NRW</strain>
    </source>
</reference>
<organism evidence="5 6">
    <name type="scientific">Pseudomonas orientalis</name>
    <dbReference type="NCBI Taxonomy" id="76758"/>
    <lineage>
        <taxon>Bacteria</taxon>
        <taxon>Pseudomonadati</taxon>
        <taxon>Pseudomonadota</taxon>
        <taxon>Gammaproteobacteria</taxon>
        <taxon>Pseudomonadales</taxon>
        <taxon>Pseudomonadaceae</taxon>
        <taxon>Pseudomonas</taxon>
    </lineage>
</organism>
<dbReference type="EMBL" id="SGFE01000009">
    <property type="protein sequence ID" value="RZI32657.1"/>
    <property type="molecule type" value="Genomic_DNA"/>
</dbReference>
<dbReference type="SUPFAM" id="SSF46785">
    <property type="entry name" value="Winged helix' DNA-binding domain"/>
    <property type="match status" value="1"/>
</dbReference>
<accession>A0A4Q7D4B2</accession>
<keyword evidence="2" id="KW-0238">DNA-binding</keyword>
<keyword evidence="1" id="KW-0805">Transcription regulation</keyword>
<keyword evidence="3" id="KW-0804">Transcription</keyword>
<dbReference type="PANTHER" id="PTHR33204">
    <property type="entry name" value="TRANSCRIPTIONAL REGULATOR, MARR FAMILY"/>
    <property type="match status" value="1"/>
</dbReference>
<dbReference type="Pfam" id="PF01638">
    <property type="entry name" value="HxlR"/>
    <property type="match status" value="1"/>
</dbReference>
<dbReference type="PROSITE" id="PS51118">
    <property type="entry name" value="HTH_HXLR"/>
    <property type="match status" value="1"/>
</dbReference>
<name>A0A4Q7D4B2_9PSED</name>
<comment type="caution">
    <text evidence="5">The sequence shown here is derived from an EMBL/GenBank/DDBJ whole genome shotgun (WGS) entry which is preliminary data.</text>
</comment>
<evidence type="ECO:0000259" key="4">
    <source>
        <dbReference type="PROSITE" id="PS51118"/>
    </source>
</evidence>
<dbReference type="InterPro" id="IPR002577">
    <property type="entry name" value="HTH_HxlR"/>
</dbReference>